<organism evidence="2 3">
    <name type="scientific">Actimicrobium antarcticum</name>
    <dbReference type="NCBI Taxonomy" id="1051899"/>
    <lineage>
        <taxon>Bacteria</taxon>
        <taxon>Pseudomonadati</taxon>
        <taxon>Pseudomonadota</taxon>
        <taxon>Betaproteobacteria</taxon>
        <taxon>Burkholderiales</taxon>
        <taxon>Oxalobacteraceae</taxon>
        <taxon>Actimicrobium</taxon>
    </lineage>
</organism>
<dbReference type="InterPro" id="IPR029045">
    <property type="entry name" value="ClpP/crotonase-like_dom_sf"/>
</dbReference>
<name>A0ABP7T646_9BURK</name>
<comment type="caution">
    <text evidence="2">The sequence shown here is derived from an EMBL/GenBank/DDBJ whole genome shotgun (WGS) entry which is preliminary data.</text>
</comment>
<accession>A0ABP7T646</accession>
<evidence type="ECO:0000313" key="3">
    <source>
        <dbReference type="Proteomes" id="UP001501353"/>
    </source>
</evidence>
<keyword evidence="1" id="KW-1133">Transmembrane helix</keyword>
<evidence type="ECO:0000256" key="1">
    <source>
        <dbReference type="SAM" id="Phobius"/>
    </source>
</evidence>
<dbReference type="SUPFAM" id="SSF52096">
    <property type="entry name" value="ClpP/crotonase"/>
    <property type="match status" value="1"/>
</dbReference>
<feature type="transmembrane region" description="Helical" evidence="1">
    <location>
        <begin position="71"/>
        <end position="90"/>
    </location>
</feature>
<dbReference type="Gene3D" id="3.90.226.10">
    <property type="entry name" value="2-enoyl-CoA Hydratase, Chain A, domain 1"/>
    <property type="match status" value="1"/>
</dbReference>
<sequence>MSEEQHTGSSDSYFTLAGDVNSDMVRRVFEALGKITRAGTRTAHVLLQSNGGYVSDGICLYNTLRNAPIDIVMYNGGAVASIAVTVFLAGQKRIASDTARFMIHKSHATAPTGARPEALKIIAEGLMADDRRTEAILRRHVNLTQAMWNVHDHSDLHLTAQDALDTDLVHQLGDFMPPRGSQLFNM</sequence>
<reference evidence="3" key="1">
    <citation type="journal article" date="2019" name="Int. J. Syst. Evol. Microbiol.">
        <title>The Global Catalogue of Microorganisms (GCM) 10K type strain sequencing project: providing services to taxonomists for standard genome sequencing and annotation.</title>
        <authorList>
            <consortium name="The Broad Institute Genomics Platform"/>
            <consortium name="The Broad Institute Genome Sequencing Center for Infectious Disease"/>
            <person name="Wu L."/>
            <person name="Ma J."/>
        </authorList>
    </citation>
    <scope>NUCLEOTIDE SEQUENCE [LARGE SCALE GENOMIC DNA]</scope>
    <source>
        <strain evidence="3">JCM 16673</strain>
    </source>
</reference>
<dbReference type="Pfam" id="PF00574">
    <property type="entry name" value="CLP_protease"/>
    <property type="match status" value="1"/>
</dbReference>
<evidence type="ECO:0000313" key="2">
    <source>
        <dbReference type="EMBL" id="GAA4021338.1"/>
    </source>
</evidence>
<dbReference type="Proteomes" id="UP001501353">
    <property type="component" value="Unassembled WGS sequence"/>
</dbReference>
<dbReference type="RefSeq" id="WP_344762942.1">
    <property type="nucleotide sequence ID" value="NZ_BAAAZE010000008.1"/>
</dbReference>
<gene>
    <name evidence="2" type="ORF">GCM10022212_17800</name>
</gene>
<keyword evidence="1" id="KW-0812">Transmembrane</keyword>
<dbReference type="EMBL" id="BAAAZE010000008">
    <property type="protein sequence ID" value="GAA4021338.1"/>
    <property type="molecule type" value="Genomic_DNA"/>
</dbReference>
<evidence type="ECO:0008006" key="4">
    <source>
        <dbReference type="Google" id="ProtNLM"/>
    </source>
</evidence>
<proteinExistence type="predicted"/>
<keyword evidence="1" id="KW-0472">Membrane</keyword>
<dbReference type="InterPro" id="IPR023562">
    <property type="entry name" value="ClpP/TepA"/>
</dbReference>
<protein>
    <recommendedName>
        <fullName evidence="4">ATP-dependent Clp protease proteolytic subunit</fullName>
    </recommendedName>
</protein>
<keyword evidence="3" id="KW-1185">Reference proteome</keyword>